<protein>
    <recommendedName>
        <fullName evidence="6">60S ribosomal protein L21</fullName>
    </recommendedName>
</protein>
<dbReference type="InterPro" id="IPR018259">
    <property type="entry name" value="Ribosomal_eL21_CS"/>
</dbReference>
<dbReference type="Pfam" id="PF01157">
    <property type="entry name" value="Ribosomal_L21e"/>
    <property type="match status" value="1"/>
</dbReference>
<dbReference type="Gene3D" id="6.10.250.3260">
    <property type="match status" value="1"/>
</dbReference>
<dbReference type="InterPro" id="IPR008991">
    <property type="entry name" value="Translation_prot_SH3-like_sf"/>
</dbReference>
<dbReference type="PANTHER" id="PTHR20981">
    <property type="entry name" value="60S RIBOSOMAL PROTEIN L21"/>
    <property type="match status" value="1"/>
</dbReference>
<dbReference type="Proteomes" id="UP000256328">
    <property type="component" value="Unassembled WGS sequence"/>
</dbReference>
<accession>A0A3D8QPW6</accession>
<dbReference type="GO" id="GO:0005840">
    <property type="term" value="C:ribosome"/>
    <property type="evidence" value="ECO:0007669"/>
    <property type="project" value="UniProtKB-KW"/>
</dbReference>
<comment type="similarity">
    <text evidence="1">Belongs to the eukaryotic ribosomal protein eL21 family.</text>
</comment>
<keyword evidence="5" id="KW-1185">Reference proteome</keyword>
<evidence type="ECO:0000313" key="5">
    <source>
        <dbReference type="Proteomes" id="UP000256328"/>
    </source>
</evidence>
<dbReference type="InterPro" id="IPR001147">
    <property type="entry name" value="Ribosomal_eL21"/>
</dbReference>
<dbReference type="GO" id="GO:1990904">
    <property type="term" value="C:ribonucleoprotein complex"/>
    <property type="evidence" value="ECO:0007669"/>
    <property type="project" value="UniProtKB-KW"/>
</dbReference>
<keyword evidence="2" id="KW-0689">Ribosomal protein</keyword>
<evidence type="ECO:0000256" key="2">
    <source>
        <dbReference type="ARBA" id="ARBA00022980"/>
    </source>
</evidence>
<dbReference type="Gene3D" id="2.30.30.70">
    <property type="entry name" value="Ribosomal protein L21"/>
    <property type="match status" value="1"/>
</dbReference>
<proteinExistence type="inferred from homology"/>
<reference evidence="4 5" key="1">
    <citation type="journal article" date="2018" name="IMA Fungus">
        <title>IMA Genome-F 9: Draft genome sequence of Annulohypoxylon stygium, Aspergillus mulundensis, Berkeleyomyces basicola (syn. Thielaviopsis basicola), Ceratocystis smalleyi, two Cercospora beticola strains, Coleophoma cylindrospora, Fusarium fracticaudum, Phialophora cf. hyalina, and Morchella septimelata.</title>
        <authorList>
            <person name="Wingfield B.D."/>
            <person name="Bills G.F."/>
            <person name="Dong Y."/>
            <person name="Huang W."/>
            <person name="Nel W.J."/>
            <person name="Swalarsk-Parry B.S."/>
            <person name="Vaghefi N."/>
            <person name="Wilken P.M."/>
            <person name="An Z."/>
            <person name="de Beer Z.W."/>
            <person name="De Vos L."/>
            <person name="Chen L."/>
            <person name="Duong T.A."/>
            <person name="Gao Y."/>
            <person name="Hammerbacher A."/>
            <person name="Kikkert J.R."/>
            <person name="Li Y."/>
            <person name="Li H."/>
            <person name="Li K."/>
            <person name="Li Q."/>
            <person name="Liu X."/>
            <person name="Ma X."/>
            <person name="Naidoo K."/>
            <person name="Pethybridge S.J."/>
            <person name="Sun J."/>
            <person name="Steenkamp E.T."/>
            <person name="van der Nest M.A."/>
            <person name="van Wyk S."/>
            <person name="Wingfield M.J."/>
            <person name="Xiong C."/>
            <person name="Yue Q."/>
            <person name="Zhang X."/>
        </authorList>
    </citation>
    <scope>NUCLEOTIDE SEQUENCE [LARGE SCALE GENOMIC DNA]</scope>
    <source>
        <strain evidence="4 5">BP5796</strain>
    </source>
</reference>
<dbReference type="GO" id="GO:0003735">
    <property type="term" value="F:structural constituent of ribosome"/>
    <property type="evidence" value="ECO:0007669"/>
    <property type="project" value="InterPro"/>
</dbReference>
<evidence type="ECO:0000313" key="4">
    <source>
        <dbReference type="EMBL" id="RDW63866.1"/>
    </source>
</evidence>
<evidence type="ECO:0000256" key="1">
    <source>
        <dbReference type="ARBA" id="ARBA00008427"/>
    </source>
</evidence>
<evidence type="ECO:0008006" key="6">
    <source>
        <dbReference type="Google" id="ProtNLM"/>
    </source>
</evidence>
<gene>
    <name evidence="4" type="ORF">BP5796_10368</name>
</gene>
<sequence length="207" mass="23388">MGKNPWGNGARPTSCFQENFSWSPEHVLGLGLRWSVLLSSANLLLQQVIQLVFARVPAMPSPEISSSKKGMIKLSTYLRQYKVGDIVDIKANGAVQKGMPHKVYHGKTGVVYNVTKSAVGVIIYKKVKHRYIEKRVNLRVEHVSLSRSREEFVRRVKTNAELKKKSKAEGTHVHLKRQPLMPRESRTISMKDNVPETVVPIAYETTI</sequence>
<dbReference type="OrthoDB" id="1539250at2759"/>
<dbReference type="SUPFAM" id="SSF50104">
    <property type="entry name" value="Translation proteins SH3-like domain"/>
    <property type="match status" value="1"/>
</dbReference>
<dbReference type="AlphaFoldDB" id="A0A3D8QPW6"/>
<name>A0A3D8QPW6_9HELO</name>
<dbReference type="FunFam" id="2.30.30.70:FF:000001">
    <property type="entry name" value="60S ribosomal protein L21"/>
    <property type="match status" value="1"/>
</dbReference>
<dbReference type="PROSITE" id="PS01171">
    <property type="entry name" value="RIBOSOMAL_L21E"/>
    <property type="match status" value="1"/>
</dbReference>
<dbReference type="InterPro" id="IPR036948">
    <property type="entry name" value="Ribosomal_eL21_sf"/>
</dbReference>
<dbReference type="FunFam" id="6.10.250.3260:FF:000001">
    <property type="entry name" value="60S ribosomal protein L21"/>
    <property type="match status" value="1"/>
</dbReference>
<dbReference type="EMBL" id="PDLN01000016">
    <property type="protein sequence ID" value="RDW63866.1"/>
    <property type="molecule type" value="Genomic_DNA"/>
</dbReference>
<dbReference type="GO" id="GO:0006412">
    <property type="term" value="P:translation"/>
    <property type="evidence" value="ECO:0007669"/>
    <property type="project" value="InterPro"/>
</dbReference>
<keyword evidence="3" id="KW-0687">Ribonucleoprotein</keyword>
<comment type="caution">
    <text evidence="4">The sequence shown here is derived from an EMBL/GenBank/DDBJ whole genome shotgun (WGS) entry which is preliminary data.</text>
</comment>
<organism evidence="4 5">
    <name type="scientific">Coleophoma crateriformis</name>
    <dbReference type="NCBI Taxonomy" id="565419"/>
    <lineage>
        <taxon>Eukaryota</taxon>
        <taxon>Fungi</taxon>
        <taxon>Dikarya</taxon>
        <taxon>Ascomycota</taxon>
        <taxon>Pezizomycotina</taxon>
        <taxon>Leotiomycetes</taxon>
        <taxon>Helotiales</taxon>
        <taxon>Dermateaceae</taxon>
        <taxon>Coleophoma</taxon>
    </lineage>
</organism>
<evidence type="ECO:0000256" key="3">
    <source>
        <dbReference type="ARBA" id="ARBA00023274"/>
    </source>
</evidence>